<keyword evidence="10" id="KW-0325">Glycoprotein</keyword>
<dbReference type="InterPro" id="IPR011527">
    <property type="entry name" value="ABC1_TM_dom"/>
</dbReference>
<evidence type="ECO:0000256" key="11">
    <source>
        <dbReference type="SAM" id="MobiDB-lite"/>
    </source>
</evidence>
<evidence type="ECO:0000256" key="12">
    <source>
        <dbReference type="SAM" id="Phobius"/>
    </source>
</evidence>
<comment type="subcellular location">
    <subcellularLocation>
        <location evidence="1">Cell membrane</location>
        <topology evidence="1">Multi-pass membrane protein</topology>
    </subcellularLocation>
</comment>
<dbReference type="CDD" id="cd18580">
    <property type="entry name" value="ABC_6TM_ABCC_D2"/>
    <property type="match status" value="1"/>
</dbReference>
<evidence type="ECO:0000256" key="8">
    <source>
        <dbReference type="ARBA" id="ARBA00022989"/>
    </source>
</evidence>
<dbReference type="GO" id="GO:0005886">
    <property type="term" value="C:plasma membrane"/>
    <property type="evidence" value="ECO:0007669"/>
    <property type="project" value="UniProtKB-SubCell"/>
</dbReference>
<dbReference type="GO" id="GO:0016887">
    <property type="term" value="F:ATP hydrolysis activity"/>
    <property type="evidence" value="ECO:0007669"/>
    <property type="project" value="InterPro"/>
</dbReference>
<sequence>MITMFRGAVVSLIYSHTLSLQADVYDESASVTLMSTDVDIIAQSLQQVNEAWARLIEIGIGIWLLERQLGAVCVAPIVVVLVCTSTQMYMASFMPTKQKAWIQAIQRRVSIISAALRSMKSVKMLGISEQIAFTLQGQRLRELKLSKKFRWLIVWVNIVASLPQLCAPLITFAAFIIRAKVNRSPQLSTAQAFTSLAIVSLITNPALQLLASIPAITAAFGCFSRIHGFLVSSSIVDIQDHTSLASSKSSLPSDRHRLPHETGETIEIRRIKTKEAMDRAPKTILTLSHAIIRPVRDGAFYLQDINLHVEQGTLTILTGPVGCGKTTLLKAILGEIPLERGAVKRQTSAIAYCSQNPWLQNTSILNIVCGPSALDLEWYREVLQSCALDHEISQMPLGDKSVVGNRALILSGGQKQRLALARAAYSRARLVVLDDVFSSLDTRTAHVVFENLLGKHGLFRKLGSAVILATHSAIPLLLADNIIVFDPEGHITGQGSFEDLKMTNTYIKQMLATSTKNDSNHADTNKSDSTLRKTVKKPSDDDIAEVARRTGDIAVYKYYLRAIGWQHTLLAMMIITIYSFSANFPQVWIKWFTESNGQDPGRFMGIYVLLAANNDQNSSAIWCRFTHKTLVETVMRAPLRFFAEVDSGTVLNRFSQDMTLVDAVLPTMTFGTFMGITECLAQAALISLGSAYMAITIAPCLLVLYCVQKVYLRTSRQLRFLDLEARSPLYAHFVETLEGLSTIRSFGWQSASTEEFIGHLDVSQKPYYLLYCIQRWLNVVLDLLVAVLAVIVITLATSLRSTTNPGNLGVSLTAILSFNQTLQNLVTSWTSMETSLGAIARTRMFEMKTPSENGAGEDFIPEPGWPAQGNIEIRSLTASYDGTTNALEGISMNIKSGQKIGICGRTGSGKSTLLSILLRLLQDIKTGTILIDDIDIITIPRDLLRSRLIAIPQDPFILPGSIRFNADPMGTATDEEIISALTKVHLSKLLESRGGGGLDADLTEQTLSHGEQQLFALSRAILRRGKGGAGRILILDEATSSMDVETDRLIQEVIRTEFSGYTILCVAHRMETIRDSDKIAVLDEGRLVRFGPPEELA</sequence>
<feature type="chain" id="PRO_5019022646" evidence="13">
    <location>
        <begin position="20"/>
        <end position="1097"/>
    </location>
</feature>
<dbReference type="FunFam" id="3.40.50.300:FF:002145">
    <property type="entry name" value="ABC transporter (MsbA subfamily)"/>
    <property type="match status" value="1"/>
</dbReference>
<comment type="similarity">
    <text evidence="2">Belongs to the ABC transporter superfamily. ABCC family. Conjugate transporter (TC 3.A.1.208) subfamily.</text>
</comment>
<evidence type="ECO:0000313" key="16">
    <source>
        <dbReference type="EMBL" id="RWQ91596.1"/>
    </source>
</evidence>
<feature type="compositionally biased region" description="Basic and acidic residues" evidence="11">
    <location>
        <begin position="518"/>
        <end position="536"/>
    </location>
</feature>
<dbReference type="InterPro" id="IPR003439">
    <property type="entry name" value="ABC_transporter-like_ATP-bd"/>
</dbReference>
<gene>
    <name evidence="16" type="ORF">C8Q69DRAFT_515742</name>
</gene>
<dbReference type="GO" id="GO:0140359">
    <property type="term" value="F:ABC-type transporter activity"/>
    <property type="evidence" value="ECO:0007669"/>
    <property type="project" value="InterPro"/>
</dbReference>
<feature type="domain" description="ABC transporter" evidence="14">
    <location>
        <begin position="285"/>
        <end position="513"/>
    </location>
</feature>
<feature type="transmembrane region" description="Helical" evidence="12">
    <location>
        <begin position="683"/>
        <end position="707"/>
    </location>
</feature>
<dbReference type="PROSITE" id="PS00211">
    <property type="entry name" value="ABC_TRANSPORTER_1"/>
    <property type="match status" value="2"/>
</dbReference>
<keyword evidence="5 12" id="KW-0812">Transmembrane</keyword>
<dbReference type="AlphaFoldDB" id="A0A443HIL5"/>
<dbReference type="Gene3D" id="3.40.50.300">
    <property type="entry name" value="P-loop containing nucleotide triphosphate hydrolases"/>
    <property type="match status" value="2"/>
</dbReference>
<dbReference type="STRING" id="264951.A0A443HIL5"/>
<name>A0A443HIL5_BYSSP</name>
<feature type="domain" description="ABC transmembrane type-1" evidence="15">
    <location>
        <begin position="627"/>
        <end position="834"/>
    </location>
</feature>
<dbReference type="Pfam" id="PF00005">
    <property type="entry name" value="ABC_tran"/>
    <property type="match status" value="2"/>
</dbReference>
<dbReference type="FunFam" id="1.20.1560.10:FF:000066">
    <property type="entry name" value="ABC multidrug transporter (Eurofung)"/>
    <property type="match status" value="1"/>
</dbReference>
<dbReference type="SUPFAM" id="SSF52540">
    <property type="entry name" value="P-loop containing nucleoside triphosphate hydrolases"/>
    <property type="match status" value="2"/>
</dbReference>
<keyword evidence="13" id="KW-0732">Signal</keyword>
<protein>
    <submittedName>
        <fullName evidence="16">P-loop containing nucleoside triphosphate hydrolase protein</fullName>
    </submittedName>
</protein>
<evidence type="ECO:0000256" key="1">
    <source>
        <dbReference type="ARBA" id="ARBA00004651"/>
    </source>
</evidence>
<keyword evidence="8 12" id="KW-1133">Transmembrane helix</keyword>
<evidence type="ECO:0000256" key="4">
    <source>
        <dbReference type="ARBA" id="ARBA00022475"/>
    </source>
</evidence>
<reference evidence="16 17" key="1">
    <citation type="journal article" date="2018" name="Front. Microbiol.">
        <title>Genomic and genetic insights into a cosmopolitan fungus, Paecilomyces variotii (Eurotiales).</title>
        <authorList>
            <person name="Urquhart A.S."/>
            <person name="Mondo S.J."/>
            <person name="Makela M.R."/>
            <person name="Hane J.K."/>
            <person name="Wiebenga A."/>
            <person name="He G."/>
            <person name="Mihaltcheva S."/>
            <person name="Pangilinan J."/>
            <person name="Lipzen A."/>
            <person name="Barry K."/>
            <person name="de Vries R.P."/>
            <person name="Grigoriev I.V."/>
            <person name="Idnurm A."/>
        </authorList>
    </citation>
    <scope>NUCLEOTIDE SEQUENCE [LARGE SCALE GENOMIC DNA]</scope>
    <source>
        <strain evidence="16 17">CBS 101075</strain>
    </source>
</reference>
<dbReference type="RefSeq" id="XP_028481241.1">
    <property type="nucleotide sequence ID" value="XM_028633374.1"/>
</dbReference>
<feature type="signal peptide" evidence="13">
    <location>
        <begin position="1"/>
        <end position="19"/>
    </location>
</feature>
<evidence type="ECO:0000256" key="5">
    <source>
        <dbReference type="ARBA" id="ARBA00022692"/>
    </source>
</evidence>
<dbReference type="PROSITE" id="PS50929">
    <property type="entry name" value="ABC_TM1F"/>
    <property type="match status" value="2"/>
</dbReference>
<dbReference type="InterPro" id="IPR044726">
    <property type="entry name" value="ABCC_6TM_D2"/>
</dbReference>
<evidence type="ECO:0000256" key="2">
    <source>
        <dbReference type="ARBA" id="ARBA00009726"/>
    </source>
</evidence>
<evidence type="ECO:0000259" key="15">
    <source>
        <dbReference type="PROSITE" id="PS50929"/>
    </source>
</evidence>
<keyword evidence="17" id="KW-1185">Reference proteome</keyword>
<dbReference type="Pfam" id="PF00664">
    <property type="entry name" value="ABC_membrane"/>
    <property type="match status" value="2"/>
</dbReference>
<dbReference type="VEuPathDB" id="FungiDB:C8Q69DRAFT_515742"/>
<feature type="transmembrane region" description="Helical" evidence="12">
    <location>
        <begin position="197"/>
        <end position="223"/>
    </location>
</feature>
<comment type="caution">
    <text evidence="16">The sequence shown here is derived from an EMBL/GenBank/DDBJ whole genome shotgun (WGS) entry which is preliminary data.</text>
</comment>
<dbReference type="InterPro" id="IPR017871">
    <property type="entry name" value="ABC_transporter-like_CS"/>
</dbReference>
<evidence type="ECO:0000256" key="7">
    <source>
        <dbReference type="ARBA" id="ARBA00022840"/>
    </source>
</evidence>
<dbReference type="PROSITE" id="PS50893">
    <property type="entry name" value="ABC_TRANSPORTER_2"/>
    <property type="match status" value="2"/>
</dbReference>
<proteinExistence type="inferred from homology"/>
<dbReference type="SUPFAM" id="SSF90123">
    <property type="entry name" value="ABC transporter transmembrane region"/>
    <property type="match status" value="2"/>
</dbReference>
<dbReference type="Gene3D" id="1.20.1560.10">
    <property type="entry name" value="ABC transporter type 1, transmembrane domain"/>
    <property type="match status" value="2"/>
</dbReference>
<keyword evidence="4" id="KW-1003">Cell membrane</keyword>
<dbReference type="EMBL" id="RCNU01000018">
    <property type="protein sequence ID" value="RWQ91596.1"/>
    <property type="molecule type" value="Genomic_DNA"/>
</dbReference>
<evidence type="ECO:0000256" key="3">
    <source>
        <dbReference type="ARBA" id="ARBA00022448"/>
    </source>
</evidence>
<evidence type="ECO:0000313" key="17">
    <source>
        <dbReference type="Proteomes" id="UP000283841"/>
    </source>
</evidence>
<organism evidence="16 17">
    <name type="scientific">Byssochlamys spectabilis</name>
    <name type="common">Paecilomyces variotii</name>
    <dbReference type="NCBI Taxonomy" id="264951"/>
    <lineage>
        <taxon>Eukaryota</taxon>
        <taxon>Fungi</taxon>
        <taxon>Dikarya</taxon>
        <taxon>Ascomycota</taxon>
        <taxon>Pezizomycotina</taxon>
        <taxon>Eurotiomycetes</taxon>
        <taxon>Eurotiomycetidae</taxon>
        <taxon>Eurotiales</taxon>
        <taxon>Thermoascaceae</taxon>
        <taxon>Paecilomyces</taxon>
    </lineage>
</organism>
<dbReference type="PANTHER" id="PTHR24223:SF399">
    <property type="entry name" value="ABC TRANSPORTER ATNG"/>
    <property type="match status" value="1"/>
</dbReference>
<dbReference type="InterPro" id="IPR003593">
    <property type="entry name" value="AAA+_ATPase"/>
</dbReference>
<dbReference type="GeneID" id="39602651"/>
<evidence type="ECO:0000259" key="14">
    <source>
        <dbReference type="PROSITE" id="PS50893"/>
    </source>
</evidence>
<feature type="region of interest" description="Disordered" evidence="11">
    <location>
        <begin position="516"/>
        <end position="536"/>
    </location>
</feature>
<evidence type="ECO:0000256" key="9">
    <source>
        <dbReference type="ARBA" id="ARBA00023136"/>
    </source>
</evidence>
<feature type="domain" description="ABC transmembrane type-1" evidence="15">
    <location>
        <begin position="1"/>
        <end position="218"/>
    </location>
</feature>
<keyword evidence="16" id="KW-0378">Hydrolase</keyword>
<dbReference type="InterPro" id="IPR027417">
    <property type="entry name" value="P-loop_NTPase"/>
</dbReference>
<dbReference type="PANTHER" id="PTHR24223">
    <property type="entry name" value="ATP-BINDING CASSETTE SUB-FAMILY C"/>
    <property type="match status" value="1"/>
</dbReference>
<dbReference type="InterPro" id="IPR050173">
    <property type="entry name" value="ABC_transporter_C-like"/>
</dbReference>
<dbReference type="SMART" id="SM00382">
    <property type="entry name" value="AAA"/>
    <property type="match status" value="2"/>
</dbReference>
<keyword evidence="9 12" id="KW-0472">Membrane</keyword>
<feature type="transmembrane region" description="Helical" evidence="12">
    <location>
        <begin position="149"/>
        <end position="177"/>
    </location>
</feature>
<evidence type="ECO:0000256" key="10">
    <source>
        <dbReference type="ARBA" id="ARBA00023180"/>
    </source>
</evidence>
<evidence type="ECO:0000256" key="6">
    <source>
        <dbReference type="ARBA" id="ARBA00022741"/>
    </source>
</evidence>
<feature type="domain" description="ABC transporter" evidence="14">
    <location>
        <begin position="871"/>
        <end position="1097"/>
    </location>
</feature>
<accession>A0A443HIL5</accession>
<feature type="transmembrane region" description="Helical" evidence="12">
    <location>
        <begin position="69"/>
        <end position="90"/>
    </location>
</feature>
<dbReference type="Proteomes" id="UP000283841">
    <property type="component" value="Unassembled WGS sequence"/>
</dbReference>
<evidence type="ECO:0000256" key="13">
    <source>
        <dbReference type="SAM" id="SignalP"/>
    </source>
</evidence>
<dbReference type="InterPro" id="IPR036640">
    <property type="entry name" value="ABC1_TM_sf"/>
</dbReference>
<feature type="transmembrane region" description="Helical" evidence="12">
    <location>
        <begin position="776"/>
        <end position="796"/>
    </location>
</feature>
<keyword evidence="6" id="KW-0547">Nucleotide-binding</keyword>
<keyword evidence="7" id="KW-0067">ATP-binding</keyword>
<keyword evidence="3" id="KW-0813">Transport</keyword>
<dbReference type="GO" id="GO:0005524">
    <property type="term" value="F:ATP binding"/>
    <property type="evidence" value="ECO:0007669"/>
    <property type="project" value="UniProtKB-KW"/>
</dbReference>